<protein>
    <submittedName>
        <fullName evidence="2">Uncharacterized protein</fullName>
    </submittedName>
</protein>
<comment type="caution">
    <text evidence="2">The sequence shown here is derived from an EMBL/GenBank/DDBJ whole genome shotgun (WGS) entry which is preliminary data.</text>
</comment>
<keyword evidence="3" id="KW-1185">Reference proteome</keyword>
<organism evidence="2 3">
    <name type="scientific">Mycolicibacterium agri</name>
    <name type="common">Mycobacterium agri</name>
    <dbReference type="NCBI Taxonomy" id="36811"/>
    <lineage>
        <taxon>Bacteria</taxon>
        <taxon>Bacillati</taxon>
        <taxon>Actinomycetota</taxon>
        <taxon>Actinomycetes</taxon>
        <taxon>Mycobacteriales</taxon>
        <taxon>Mycobacteriaceae</taxon>
        <taxon>Mycolicibacterium</taxon>
    </lineage>
</organism>
<reference evidence="1" key="3">
    <citation type="submission" date="2020-02" db="EMBL/GenBank/DDBJ databases">
        <authorList>
            <person name="Matsumoto Y."/>
            <person name="Motooka D."/>
            <person name="Nakamura S."/>
        </authorList>
    </citation>
    <scope>NUCLEOTIDE SEQUENCE</scope>
    <source>
        <strain evidence="1">JCM 6377</strain>
    </source>
</reference>
<dbReference type="Proteomes" id="UP000465302">
    <property type="component" value="Unassembled WGS sequence"/>
</dbReference>
<proteinExistence type="predicted"/>
<dbReference type="RefSeq" id="WP_097944873.1">
    <property type="nucleotide sequence ID" value="NZ_BLKS01000001.1"/>
</dbReference>
<dbReference type="AlphaFoldDB" id="A0A2A7MNL8"/>
<accession>A0A2A7MNL8</accession>
<dbReference type="EMBL" id="BLKS01000001">
    <property type="protein sequence ID" value="GFG50542.1"/>
    <property type="molecule type" value="Genomic_DNA"/>
</dbReference>
<evidence type="ECO:0000313" key="3">
    <source>
        <dbReference type="Proteomes" id="UP000220914"/>
    </source>
</evidence>
<gene>
    <name evidence="2" type="ORF">CQY20_31370</name>
    <name evidence="1" type="ORF">MAGR_19830</name>
</gene>
<name>A0A2A7MNL8_MYCAG</name>
<sequence length="74" mass="8607">MHLIGEGLIALTRGEPRIALDHLLESLDGRAAIGDSRVQQKWFPKLRSPRCFSSVRRGRRRVYCHATVRVQRRR</sequence>
<reference evidence="2 3" key="1">
    <citation type="submission" date="2017-10" db="EMBL/GenBank/DDBJ databases">
        <title>The new phylogeny of genus Mycobacterium.</title>
        <authorList>
            <person name="Tortoli E."/>
            <person name="Trovato A."/>
            <person name="Cirillo D.M."/>
        </authorList>
    </citation>
    <scope>NUCLEOTIDE SEQUENCE [LARGE SCALE GENOMIC DNA]</scope>
    <source>
        <strain evidence="2 3">CCUG37673</strain>
    </source>
</reference>
<dbReference type="EMBL" id="PDCP01000122">
    <property type="protein sequence ID" value="PEG33325.1"/>
    <property type="molecule type" value="Genomic_DNA"/>
</dbReference>
<evidence type="ECO:0000313" key="2">
    <source>
        <dbReference type="EMBL" id="PEG33325.1"/>
    </source>
</evidence>
<evidence type="ECO:0000313" key="1">
    <source>
        <dbReference type="EMBL" id="GFG50542.1"/>
    </source>
</evidence>
<dbReference type="Proteomes" id="UP000220914">
    <property type="component" value="Unassembled WGS sequence"/>
</dbReference>
<reference evidence="1 4" key="2">
    <citation type="journal article" date="2019" name="Emerg. Microbes Infect.">
        <title>Comprehensive subspecies identification of 175 nontuberculous mycobacteria species based on 7547 genomic profiles.</title>
        <authorList>
            <person name="Matsumoto Y."/>
            <person name="Kinjo T."/>
            <person name="Motooka D."/>
            <person name="Nabeya D."/>
            <person name="Jung N."/>
            <person name="Uechi K."/>
            <person name="Horii T."/>
            <person name="Iida T."/>
            <person name="Fujita J."/>
            <person name="Nakamura S."/>
        </authorList>
    </citation>
    <scope>NUCLEOTIDE SEQUENCE [LARGE SCALE GENOMIC DNA]</scope>
    <source>
        <strain evidence="1 4">JCM 6377</strain>
    </source>
</reference>
<evidence type="ECO:0000313" key="4">
    <source>
        <dbReference type="Proteomes" id="UP000465302"/>
    </source>
</evidence>
<dbReference type="OrthoDB" id="101972at2"/>